<evidence type="ECO:0000256" key="4">
    <source>
        <dbReference type="ARBA" id="ARBA00022692"/>
    </source>
</evidence>
<dbReference type="PANTHER" id="PTHR42718:SF46">
    <property type="entry name" value="BLR6921 PROTEIN"/>
    <property type="match status" value="1"/>
</dbReference>
<feature type="transmembrane region" description="Helical" evidence="7">
    <location>
        <begin position="345"/>
        <end position="364"/>
    </location>
</feature>
<evidence type="ECO:0000259" key="8">
    <source>
        <dbReference type="PROSITE" id="PS50850"/>
    </source>
</evidence>
<keyword evidence="10" id="KW-1185">Reference proteome</keyword>
<dbReference type="NCBIfam" id="TIGR00711">
    <property type="entry name" value="efflux_EmrB"/>
    <property type="match status" value="1"/>
</dbReference>
<dbReference type="Proteomes" id="UP000033566">
    <property type="component" value="Chromosome"/>
</dbReference>
<dbReference type="PANTHER" id="PTHR42718">
    <property type="entry name" value="MAJOR FACILITATOR SUPERFAMILY MULTIDRUG TRANSPORTER MFSC"/>
    <property type="match status" value="1"/>
</dbReference>
<feature type="transmembrane region" description="Helical" evidence="7">
    <location>
        <begin position="66"/>
        <end position="85"/>
    </location>
</feature>
<keyword evidence="4 7" id="KW-0812">Transmembrane</keyword>
<evidence type="ECO:0000256" key="7">
    <source>
        <dbReference type="SAM" id="Phobius"/>
    </source>
</evidence>
<dbReference type="InterPro" id="IPR036259">
    <property type="entry name" value="MFS_trans_sf"/>
</dbReference>
<dbReference type="HOGENOM" id="CLU_000960_28_1_11"/>
<dbReference type="PATRIC" id="fig|161896.4.peg.1015"/>
<dbReference type="GO" id="GO:0022857">
    <property type="term" value="F:transmembrane transporter activity"/>
    <property type="evidence" value="ECO:0007669"/>
    <property type="project" value="InterPro"/>
</dbReference>
<evidence type="ECO:0000256" key="3">
    <source>
        <dbReference type="ARBA" id="ARBA00022475"/>
    </source>
</evidence>
<organism evidence="9 10">
    <name type="scientific">Corynebacterium camporealensis</name>
    <dbReference type="NCBI Taxonomy" id="161896"/>
    <lineage>
        <taxon>Bacteria</taxon>
        <taxon>Bacillati</taxon>
        <taxon>Actinomycetota</taxon>
        <taxon>Actinomycetes</taxon>
        <taxon>Mycobacteriales</taxon>
        <taxon>Corynebacteriaceae</taxon>
        <taxon>Corynebacterium</taxon>
    </lineage>
</organism>
<feature type="domain" description="Major facilitator superfamily (MFS) profile" evidence="8">
    <location>
        <begin position="1"/>
        <end position="441"/>
    </location>
</feature>
<proteinExistence type="predicted"/>
<gene>
    <name evidence="9" type="ORF">UL81_05160</name>
</gene>
<dbReference type="InterPro" id="IPR011701">
    <property type="entry name" value="MFS"/>
</dbReference>
<dbReference type="AlphaFoldDB" id="A0A0F6TAD4"/>
<feature type="transmembrane region" description="Helical" evidence="7">
    <location>
        <begin position="37"/>
        <end position="54"/>
    </location>
</feature>
<dbReference type="PRINTS" id="PR01036">
    <property type="entry name" value="TCRTETB"/>
</dbReference>
<feature type="transmembrane region" description="Helical" evidence="7">
    <location>
        <begin position="152"/>
        <end position="174"/>
    </location>
</feature>
<feature type="transmembrane region" description="Helical" evidence="7">
    <location>
        <begin position="213"/>
        <end position="234"/>
    </location>
</feature>
<feature type="transmembrane region" description="Helical" evidence="7">
    <location>
        <begin position="291"/>
        <end position="313"/>
    </location>
</feature>
<dbReference type="PROSITE" id="PS50850">
    <property type="entry name" value="MFS"/>
    <property type="match status" value="1"/>
</dbReference>
<keyword evidence="5 7" id="KW-1133">Transmembrane helix</keyword>
<evidence type="ECO:0000313" key="10">
    <source>
        <dbReference type="Proteomes" id="UP000033566"/>
    </source>
</evidence>
<reference evidence="9 10" key="1">
    <citation type="journal article" date="2015" name="Genome Announc.">
        <title>Complete Genome Sequence of Corynebacterium camporealensis DSM 44610, Isolated from the Milk of a Manchega Sheep with Subclinical Mastitis.</title>
        <authorList>
            <person name="Ruckert C."/>
            <person name="Albersmeier A."/>
            <person name="Winkler A."/>
            <person name="Tauch A."/>
        </authorList>
    </citation>
    <scope>NUCLEOTIDE SEQUENCE [LARGE SCALE GENOMIC DNA]</scope>
    <source>
        <strain evidence="9 10">DSM 44610</strain>
    </source>
</reference>
<accession>A0A0F6TAD4</accession>
<feature type="transmembrane region" description="Helical" evidence="7">
    <location>
        <begin position="186"/>
        <end position="207"/>
    </location>
</feature>
<keyword evidence="3" id="KW-1003">Cell membrane</keyword>
<dbReference type="EMBL" id="CP011311">
    <property type="protein sequence ID" value="AKE39004.1"/>
    <property type="molecule type" value="Genomic_DNA"/>
</dbReference>
<feature type="transmembrane region" description="Helical" evidence="7">
    <location>
        <begin position="124"/>
        <end position="146"/>
    </location>
</feature>
<keyword evidence="6 7" id="KW-0472">Membrane</keyword>
<evidence type="ECO:0000313" key="9">
    <source>
        <dbReference type="EMBL" id="AKE39004.1"/>
    </source>
</evidence>
<comment type="subcellular location">
    <subcellularLocation>
        <location evidence="1">Cell membrane</location>
        <topology evidence="1">Multi-pass membrane protein</topology>
    </subcellularLocation>
</comment>
<name>A0A0F6TAD4_9CORY</name>
<evidence type="ECO:0000256" key="5">
    <source>
        <dbReference type="ARBA" id="ARBA00022989"/>
    </source>
</evidence>
<dbReference type="InterPro" id="IPR020846">
    <property type="entry name" value="MFS_dom"/>
</dbReference>
<feature type="transmembrane region" description="Helical" evidence="7">
    <location>
        <begin position="415"/>
        <end position="436"/>
    </location>
</feature>
<dbReference type="Gene3D" id="1.20.1250.20">
    <property type="entry name" value="MFS general substrate transporter like domains"/>
    <property type="match status" value="1"/>
</dbReference>
<dbReference type="Pfam" id="PF07690">
    <property type="entry name" value="MFS_1"/>
    <property type="match status" value="2"/>
</dbReference>
<protein>
    <submittedName>
        <fullName evidence="9">Drug resistance transporter, EmrB/QacA subfamily</fullName>
    </submittedName>
</protein>
<dbReference type="KEGG" id="ccj:UL81_05160"/>
<keyword evidence="2" id="KW-0813">Transport</keyword>
<evidence type="ECO:0000256" key="1">
    <source>
        <dbReference type="ARBA" id="ARBA00004651"/>
    </source>
</evidence>
<dbReference type="GO" id="GO:0005886">
    <property type="term" value="C:plasma membrane"/>
    <property type="evidence" value="ECO:0007669"/>
    <property type="project" value="UniProtKB-SubCell"/>
</dbReference>
<dbReference type="Gene3D" id="1.20.1720.10">
    <property type="entry name" value="Multidrug resistance protein D"/>
    <property type="match status" value="1"/>
</dbReference>
<sequence length="442" mass="46029">MFALSLGFFVSLLDQSMVAVALSDIQRELGASLNQVMWVSAIYLLAVVVPLLLTGRLGDVFGQRRMFRIGMAIFGLAAVACALAPTIEILILARAVQGIGAAMEMPQSMAVINRVFDRTRRGRALGVWGIIGSVAALAGPIVGGAVVGMFGWYAVFWVHVPFAFAAVILAGLWVPQLPTTARSIDYLSVVVSLLAVGAVVFAIQQGPEVGWTWWIWALLAVGIVAGVVFVRLQARAAARGVEAMVPLRLFKDRNYSAGSAAIVTMGFMAASLMLPVMLWLQTVQGMDAGTVGLVVAPMAIVSFVFSPVAGILADKLDPRVMAGAGFGTLLVAFVLAWTVMSAGAAGWWLALPMAVIGVGQSFVWGSNAATTMRDVSPTLMGAASGVYNTSRQVGSVIGVAAVSAAMQTGAGAGGIANSLLVIVVMLIVGLGASLMFRDTLHS</sequence>
<feature type="transmembrane region" description="Helical" evidence="7">
    <location>
        <begin position="255"/>
        <end position="279"/>
    </location>
</feature>
<dbReference type="SUPFAM" id="SSF103473">
    <property type="entry name" value="MFS general substrate transporter"/>
    <property type="match status" value="1"/>
</dbReference>
<dbReference type="InterPro" id="IPR004638">
    <property type="entry name" value="EmrB-like"/>
</dbReference>
<feature type="transmembrane region" description="Helical" evidence="7">
    <location>
        <begin position="320"/>
        <end position="339"/>
    </location>
</feature>
<evidence type="ECO:0000256" key="2">
    <source>
        <dbReference type="ARBA" id="ARBA00022448"/>
    </source>
</evidence>
<evidence type="ECO:0000256" key="6">
    <source>
        <dbReference type="ARBA" id="ARBA00023136"/>
    </source>
</evidence>